<feature type="transmembrane region" description="Helical" evidence="1">
    <location>
        <begin position="92"/>
        <end position="111"/>
    </location>
</feature>
<dbReference type="EMBL" id="EF084783">
    <property type="protein sequence ID" value="ABK24094.1"/>
    <property type="molecule type" value="mRNA"/>
</dbReference>
<sequence length="117" mass="12871">MKLCFWTTAHRPSLFPLVSTPLLPRSDSRKTATWSTPFSLQRARPARISPVTSALRAIPGLKMVAKGCGKCNGKGAIECQGCKVLSVNMEHLFIYVFTCLFCGSIVDEIFIHNAGNR</sequence>
<evidence type="ECO:0000313" key="2">
    <source>
        <dbReference type="EMBL" id="ABK24094.1"/>
    </source>
</evidence>
<protein>
    <submittedName>
        <fullName evidence="2">Uncharacterized protein</fullName>
    </submittedName>
</protein>
<keyword evidence="1" id="KW-0472">Membrane</keyword>
<reference evidence="2" key="1">
    <citation type="journal article" date="2008" name="BMC Genomics">
        <title>A conifer genomics resource of 200,000 spruce (Picea spp.) ESTs and 6,464 high-quality, sequence-finished full-length cDNAs for Sitka spruce (Picea sitchensis).</title>
        <authorList>
            <person name="Ralph S.G."/>
            <person name="Chun H.J."/>
            <person name="Kolosova N."/>
            <person name="Cooper D."/>
            <person name="Oddy C."/>
            <person name="Ritland C.E."/>
            <person name="Kirkpatrick R."/>
            <person name="Moore R."/>
            <person name="Barber S."/>
            <person name="Holt R.A."/>
            <person name="Jones S.J."/>
            <person name="Marra M.A."/>
            <person name="Douglas C.J."/>
            <person name="Ritland K."/>
            <person name="Bohlmann J."/>
        </authorList>
    </citation>
    <scope>NUCLEOTIDE SEQUENCE</scope>
    <source>
        <tissue evidence="2">Green portion of the leader tissue</tissue>
    </source>
</reference>
<proteinExistence type="evidence at transcript level"/>
<name>A9NTY3_PICSI</name>
<accession>A9NTY3</accession>
<organism evidence="2">
    <name type="scientific">Picea sitchensis</name>
    <name type="common">Sitka spruce</name>
    <name type="synonym">Pinus sitchensis</name>
    <dbReference type="NCBI Taxonomy" id="3332"/>
    <lineage>
        <taxon>Eukaryota</taxon>
        <taxon>Viridiplantae</taxon>
        <taxon>Streptophyta</taxon>
        <taxon>Embryophyta</taxon>
        <taxon>Tracheophyta</taxon>
        <taxon>Spermatophyta</taxon>
        <taxon>Pinopsida</taxon>
        <taxon>Pinidae</taxon>
        <taxon>Conifers I</taxon>
        <taxon>Pinales</taxon>
        <taxon>Pinaceae</taxon>
        <taxon>Picea</taxon>
    </lineage>
</organism>
<evidence type="ECO:0000256" key="1">
    <source>
        <dbReference type="SAM" id="Phobius"/>
    </source>
</evidence>
<dbReference type="AlphaFoldDB" id="A9NTY3"/>
<keyword evidence="1" id="KW-1133">Transmembrane helix</keyword>
<keyword evidence="1" id="KW-0812">Transmembrane</keyword>